<sequence>MTSDRLPLFVEVALQENQRLISRGLGNDLPLKEVLTLCQNFRLAGIGALFLSATSDAFLWRLHQSGRCFFHFLSRADDGEKLTSKCLPFFDAIAAGDLDTAREIALHAKRFREPDMEYPEDFLFVEFLMQRYFLGATDDTCNELLTHYEAALQGAEDFRLGICRALLIGDEAAFGSELSGFLSARNDSIQDLSANGSIEQETLATEGQLSVEGLALIRLAELQGFSTEEDYLNIPSIAREPSARPFQRDSWRSTPL</sequence>
<dbReference type="Pfam" id="PF15575">
    <property type="entry name" value="Imm49"/>
    <property type="match status" value="1"/>
</dbReference>
<dbReference type="PATRIC" id="fig|1297742.4.peg.4196"/>
<dbReference type="RefSeq" id="WP_002635027.1">
    <property type="nucleotide sequence ID" value="NZ_CP012109.1"/>
</dbReference>
<evidence type="ECO:0000313" key="1">
    <source>
        <dbReference type="EMBL" id="AKQ67238.1"/>
    </source>
</evidence>
<reference evidence="1 2" key="1">
    <citation type="journal article" date="2016" name="PLoS ONE">
        <title>Complete Genome Sequence and Comparative Genomics of a Novel Myxobacterium Myxococcus hansupus.</title>
        <authorList>
            <person name="Sharma G."/>
            <person name="Narwani T."/>
            <person name="Subramanian S."/>
        </authorList>
    </citation>
    <scope>NUCLEOTIDE SEQUENCE [LARGE SCALE GENOMIC DNA]</scope>
    <source>
        <strain evidence="2">mixupus</strain>
    </source>
</reference>
<dbReference type="EMBL" id="CP012109">
    <property type="protein sequence ID" value="AKQ67238.1"/>
    <property type="molecule type" value="Genomic_DNA"/>
</dbReference>
<dbReference type="Proteomes" id="UP000009026">
    <property type="component" value="Chromosome"/>
</dbReference>
<organism evidence="1 2">
    <name type="scientific">Pseudomyxococcus hansupus</name>
    <dbReference type="NCBI Taxonomy" id="1297742"/>
    <lineage>
        <taxon>Bacteria</taxon>
        <taxon>Pseudomonadati</taxon>
        <taxon>Myxococcota</taxon>
        <taxon>Myxococcia</taxon>
        <taxon>Myxococcales</taxon>
        <taxon>Cystobacterineae</taxon>
        <taxon>Myxococcaceae</taxon>
        <taxon>Pseudomyxococcus</taxon>
    </lineage>
</organism>
<accession>A0A0H4X050</accession>
<dbReference type="OrthoDB" id="5510620at2"/>
<evidence type="ECO:0000313" key="2">
    <source>
        <dbReference type="Proteomes" id="UP000009026"/>
    </source>
</evidence>
<gene>
    <name evidence="1" type="ORF">A176_004150</name>
</gene>
<dbReference type="STRING" id="1297742.A176_004150"/>
<dbReference type="InterPro" id="IPR029074">
    <property type="entry name" value="Imm49"/>
</dbReference>
<dbReference type="AlphaFoldDB" id="A0A0H4X050"/>
<protein>
    <submittedName>
        <fullName evidence="1">Uncharacterized protein</fullName>
    </submittedName>
</protein>
<name>A0A0H4X050_9BACT</name>
<proteinExistence type="predicted"/>
<dbReference type="eggNOG" id="ENOG50342CI">
    <property type="taxonomic scope" value="Bacteria"/>
</dbReference>
<keyword evidence="2" id="KW-1185">Reference proteome</keyword>
<dbReference type="KEGG" id="mym:A176_004150"/>